<dbReference type="PANTHER" id="PTHR31973">
    <property type="entry name" value="POLYPROTEIN, PUTATIVE-RELATED"/>
    <property type="match status" value="1"/>
</dbReference>
<protein>
    <submittedName>
        <fullName evidence="1">Pentatricopeptide repeat-containing protein</fullName>
    </submittedName>
</protein>
<organism evidence="1">
    <name type="scientific">Tanacetum cinerariifolium</name>
    <name type="common">Dalmatian daisy</name>
    <name type="synonym">Chrysanthemum cinerariifolium</name>
    <dbReference type="NCBI Taxonomy" id="118510"/>
    <lineage>
        <taxon>Eukaryota</taxon>
        <taxon>Viridiplantae</taxon>
        <taxon>Streptophyta</taxon>
        <taxon>Embryophyta</taxon>
        <taxon>Tracheophyta</taxon>
        <taxon>Spermatophyta</taxon>
        <taxon>Magnoliopsida</taxon>
        <taxon>eudicotyledons</taxon>
        <taxon>Gunneridae</taxon>
        <taxon>Pentapetalae</taxon>
        <taxon>asterids</taxon>
        <taxon>campanulids</taxon>
        <taxon>Asterales</taxon>
        <taxon>Asteraceae</taxon>
        <taxon>Asteroideae</taxon>
        <taxon>Anthemideae</taxon>
        <taxon>Anthemidinae</taxon>
        <taxon>Tanacetum</taxon>
    </lineage>
</organism>
<dbReference type="PANTHER" id="PTHR31973:SF187">
    <property type="entry name" value="MUTATOR TRANSPOSASE MUDRA PROTEIN"/>
    <property type="match status" value="1"/>
</dbReference>
<feature type="non-terminal residue" evidence="1">
    <location>
        <position position="268"/>
    </location>
</feature>
<comment type="caution">
    <text evidence="1">The sequence shown here is derived from an EMBL/GenBank/DDBJ whole genome shotgun (WGS) entry which is preliminary data.</text>
</comment>
<reference evidence="1" key="1">
    <citation type="journal article" date="2019" name="Sci. Rep.">
        <title>Draft genome of Tanacetum cinerariifolium, the natural source of mosquito coil.</title>
        <authorList>
            <person name="Yamashiro T."/>
            <person name="Shiraishi A."/>
            <person name="Satake H."/>
            <person name="Nakayama K."/>
        </authorList>
    </citation>
    <scope>NUCLEOTIDE SEQUENCE</scope>
</reference>
<gene>
    <name evidence="1" type="ORF">Tci_666922</name>
</gene>
<name>A0A699KL66_TANCI</name>
<accession>A0A699KL66</accession>
<proteinExistence type="predicted"/>
<dbReference type="AlphaFoldDB" id="A0A699KL66"/>
<sequence length="268" mass="29988">MTPSSSRFLLFDVHYDGIFNFKPLRRVSYLAEEEAAVTSKAKEKVCDDDITVTSVVDKGKGLVDKGKEKMVDEGNVVKSRKSARSTKSGIVIEENANPTFSEDDDSDSDLDMEQMFKGNTDLEEMFKGNTDSESEYSDKFVGEKYVDADQLKECQTYYALANRFPYGEITTEDHYATIKSYVKAILDSNDGCTVKLGVIVNPDDKTYFDGFYCCFNGLKKGLQIGYIDMPIGNGLTLISGQHKGLIEVVKDVMPLAEHRQCARHIYEG</sequence>
<dbReference type="EMBL" id="BKCJ010520298">
    <property type="protein sequence ID" value="GFA94950.1"/>
    <property type="molecule type" value="Genomic_DNA"/>
</dbReference>
<evidence type="ECO:0000313" key="1">
    <source>
        <dbReference type="EMBL" id="GFA94950.1"/>
    </source>
</evidence>